<dbReference type="Proteomes" id="UP000460157">
    <property type="component" value="Unassembled WGS sequence"/>
</dbReference>
<evidence type="ECO:0000256" key="6">
    <source>
        <dbReference type="RuleBase" id="RU004466"/>
    </source>
</evidence>
<dbReference type="Pfam" id="PF00348">
    <property type="entry name" value="polyprenyl_synt"/>
    <property type="match status" value="1"/>
</dbReference>
<keyword evidence="4" id="KW-0479">Metal-binding</keyword>
<evidence type="ECO:0000313" key="7">
    <source>
        <dbReference type="EMBL" id="MVT25437.1"/>
    </source>
</evidence>
<proteinExistence type="inferred from homology"/>
<gene>
    <name evidence="7" type="ORF">GNZ21_03510</name>
</gene>
<keyword evidence="8" id="KW-1185">Reference proteome</keyword>
<dbReference type="PANTHER" id="PTHR12001">
    <property type="entry name" value="GERANYLGERANYL PYROPHOSPHATE SYNTHASE"/>
    <property type="match status" value="1"/>
</dbReference>
<dbReference type="InterPro" id="IPR008949">
    <property type="entry name" value="Isoprenoid_synthase_dom_sf"/>
</dbReference>
<comment type="cofactor">
    <cofactor evidence="1">
        <name>Mg(2+)</name>
        <dbReference type="ChEBI" id="CHEBI:18420"/>
    </cofactor>
</comment>
<dbReference type="AlphaFoldDB" id="A0A7K1UG46"/>
<protein>
    <submittedName>
        <fullName evidence="7">Polyprenyl synthetase family protein</fullName>
    </submittedName>
</protein>
<keyword evidence="3 6" id="KW-0808">Transferase</keyword>
<dbReference type="PANTHER" id="PTHR12001:SF85">
    <property type="entry name" value="SHORT CHAIN ISOPRENYL DIPHOSPHATE SYNTHASE"/>
    <property type="match status" value="1"/>
</dbReference>
<evidence type="ECO:0000256" key="3">
    <source>
        <dbReference type="ARBA" id="ARBA00022679"/>
    </source>
</evidence>
<dbReference type="SFLD" id="SFLDS00005">
    <property type="entry name" value="Isoprenoid_Synthase_Type_I"/>
    <property type="match status" value="1"/>
</dbReference>
<dbReference type="GO" id="GO:0046872">
    <property type="term" value="F:metal ion binding"/>
    <property type="evidence" value="ECO:0007669"/>
    <property type="project" value="UniProtKB-KW"/>
</dbReference>
<dbReference type="InterPro" id="IPR000092">
    <property type="entry name" value="Polyprenyl_synt"/>
</dbReference>
<comment type="similarity">
    <text evidence="2 6">Belongs to the FPP/GGPP synthase family.</text>
</comment>
<sequence length="411" mass="43203">MRNDRRAALLCSGLLRTHRIKSMPTPADAARPPFPPPGGAELVEHVNAGCRGLLERKRAEVAAIDAEAAPLVDALLELTSGGKKMRPLLGWLGWRAAAADPEPAAAAAHPAVVSLGVALELFQAAALVHDDIIDRSATRRGAPSTHKRFEQLHSAQRFAGDPEHFGTAGGILSGDLALAWASEAFEQAIAAAPGAAAETTVIFRRMHTEVIAGQYLDVLAEVDLRTADEQALARARRIAVYKSAKYSVEYPVLLGAALHGGQAGLLTALSETTLPLGEAFQLHDDLLGVFGDPAATGKPVGDDLREGKRTALVLTGLQAASAQDAACLRAVLGDPRLTEEDIVEAQRILSSGTPSAVAQVEQMIRELGLGFNQSLGRLPGAGVSAPVADDLKSLAHSLVPQFRADFDTLKQ</sequence>
<accession>A0A7K1UG46</accession>
<dbReference type="Gene3D" id="1.10.600.10">
    <property type="entry name" value="Farnesyl Diphosphate Synthase"/>
    <property type="match status" value="1"/>
</dbReference>
<evidence type="ECO:0000256" key="1">
    <source>
        <dbReference type="ARBA" id="ARBA00001946"/>
    </source>
</evidence>
<dbReference type="GO" id="GO:0008299">
    <property type="term" value="P:isoprenoid biosynthetic process"/>
    <property type="evidence" value="ECO:0007669"/>
    <property type="project" value="InterPro"/>
</dbReference>
<name>A0A7K1UG46_9MICC</name>
<evidence type="ECO:0000256" key="5">
    <source>
        <dbReference type="ARBA" id="ARBA00022842"/>
    </source>
</evidence>
<dbReference type="PROSITE" id="PS00444">
    <property type="entry name" value="POLYPRENYL_SYNTHASE_2"/>
    <property type="match status" value="1"/>
</dbReference>
<dbReference type="EMBL" id="WRPM01000024">
    <property type="protein sequence ID" value="MVT25437.1"/>
    <property type="molecule type" value="Genomic_DNA"/>
</dbReference>
<evidence type="ECO:0000256" key="2">
    <source>
        <dbReference type="ARBA" id="ARBA00006706"/>
    </source>
</evidence>
<dbReference type="GO" id="GO:0004659">
    <property type="term" value="F:prenyltransferase activity"/>
    <property type="evidence" value="ECO:0007669"/>
    <property type="project" value="InterPro"/>
</dbReference>
<dbReference type="CDD" id="cd00685">
    <property type="entry name" value="Trans_IPPS_HT"/>
    <property type="match status" value="1"/>
</dbReference>
<comment type="caution">
    <text evidence="7">The sequence shown here is derived from an EMBL/GenBank/DDBJ whole genome shotgun (WGS) entry which is preliminary data.</text>
</comment>
<dbReference type="SUPFAM" id="SSF48576">
    <property type="entry name" value="Terpenoid synthases"/>
    <property type="match status" value="1"/>
</dbReference>
<evidence type="ECO:0000313" key="8">
    <source>
        <dbReference type="Proteomes" id="UP000460157"/>
    </source>
</evidence>
<keyword evidence="5" id="KW-0460">Magnesium</keyword>
<evidence type="ECO:0000256" key="4">
    <source>
        <dbReference type="ARBA" id="ARBA00022723"/>
    </source>
</evidence>
<organism evidence="7 8">
    <name type="scientific">Nesterenkonia alkaliphila</name>
    <dbReference type="NCBI Taxonomy" id="1463631"/>
    <lineage>
        <taxon>Bacteria</taxon>
        <taxon>Bacillati</taxon>
        <taxon>Actinomycetota</taxon>
        <taxon>Actinomycetes</taxon>
        <taxon>Micrococcales</taxon>
        <taxon>Micrococcaceae</taxon>
        <taxon>Nesterenkonia</taxon>
    </lineage>
</organism>
<reference evidence="7 8" key="1">
    <citation type="submission" date="2019-12" db="EMBL/GenBank/DDBJ databases">
        <title>Nesterenkonia muleiensis sp. nov., a novel actinobacterium isolated from sap of Populus euphratica.</title>
        <authorList>
            <person name="Wang R."/>
        </authorList>
    </citation>
    <scope>NUCLEOTIDE SEQUENCE [LARGE SCALE GENOMIC DNA]</scope>
    <source>
        <strain evidence="7 8">F10</strain>
    </source>
</reference>
<dbReference type="InterPro" id="IPR033749">
    <property type="entry name" value="Polyprenyl_synt_CS"/>
</dbReference>
<dbReference type="PROSITE" id="PS00723">
    <property type="entry name" value="POLYPRENYL_SYNTHASE_1"/>
    <property type="match status" value="1"/>
</dbReference>